<name>A0A4Q9AZR7_9DEIN</name>
<proteinExistence type="predicted"/>
<reference evidence="2 3" key="1">
    <citation type="submission" date="2019-02" db="EMBL/GenBank/DDBJ databases">
        <title>Thermus sp. a novel from hot spring.</title>
        <authorList>
            <person name="Zhao Z."/>
        </authorList>
    </citation>
    <scope>NUCLEOTIDE SEQUENCE [LARGE SCALE GENOMIC DNA]</scope>
    <source>
        <strain evidence="2 3">CFH 72773T</strain>
    </source>
</reference>
<dbReference type="RefSeq" id="WP_130842433.1">
    <property type="nucleotide sequence ID" value="NZ_SIJL01000014.1"/>
</dbReference>
<keyword evidence="3" id="KW-1185">Reference proteome</keyword>
<comment type="caution">
    <text evidence="2">The sequence shown here is derived from an EMBL/GenBank/DDBJ whole genome shotgun (WGS) entry which is preliminary data.</text>
</comment>
<organism evidence="2 3">
    <name type="scientific">Thermus thermamylovorans</name>
    <dbReference type="NCBI Taxonomy" id="2509362"/>
    <lineage>
        <taxon>Bacteria</taxon>
        <taxon>Thermotogati</taxon>
        <taxon>Deinococcota</taxon>
        <taxon>Deinococci</taxon>
        <taxon>Thermales</taxon>
        <taxon>Thermaceae</taxon>
        <taxon>Thermus</taxon>
    </lineage>
</organism>
<dbReference type="AlphaFoldDB" id="A0A4Q9AZR7"/>
<feature type="signal peptide" evidence="1">
    <location>
        <begin position="1"/>
        <end position="23"/>
    </location>
</feature>
<evidence type="ECO:0000313" key="3">
    <source>
        <dbReference type="Proteomes" id="UP000292858"/>
    </source>
</evidence>
<dbReference type="Proteomes" id="UP000292858">
    <property type="component" value="Unassembled WGS sequence"/>
</dbReference>
<accession>A0A4Q9AZR7</accession>
<gene>
    <name evidence="2" type="ORF">ETP66_09680</name>
</gene>
<evidence type="ECO:0000256" key="1">
    <source>
        <dbReference type="SAM" id="SignalP"/>
    </source>
</evidence>
<dbReference type="EMBL" id="SIJL01000014">
    <property type="protein sequence ID" value="TBH17279.1"/>
    <property type="molecule type" value="Genomic_DNA"/>
</dbReference>
<protein>
    <submittedName>
        <fullName evidence="2">Uncharacterized protein</fullName>
    </submittedName>
</protein>
<sequence length="218" mass="23040">MKKPILALLLSGLAVAASGAASAQGLTLGEHYALRAYTGKAFGQVMAGPLGFRSVHVLTNTTSICAALVGAIGAGYLDLEGTRRLQVTALAAPEEVGPLTPREEAVALIFGGQATAETNYALTKNALRSLAQANYGGAIFFHLRVWAPGFVARAAQEDPAIARYLAAKENLFAVTADLNAKVVRLWQVSVREGRQATVRELGTVALNPVWEDLLRRSL</sequence>
<feature type="chain" id="PRO_5020328512" evidence="1">
    <location>
        <begin position="24"/>
        <end position="218"/>
    </location>
</feature>
<evidence type="ECO:0000313" key="2">
    <source>
        <dbReference type="EMBL" id="TBH17279.1"/>
    </source>
</evidence>
<keyword evidence="1" id="KW-0732">Signal</keyword>
<dbReference type="OrthoDB" id="31293at2"/>